<evidence type="ECO:0000313" key="2">
    <source>
        <dbReference type="Proteomes" id="UP000485058"/>
    </source>
</evidence>
<proteinExistence type="predicted"/>
<protein>
    <submittedName>
        <fullName evidence="1">Uncharacterized protein</fullName>
    </submittedName>
</protein>
<evidence type="ECO:0000313" key="1">
    <source>
        <dbReference type="EMBL" id="GFH22301.1"/>
    </source>
</evidence>
<dbReference type="AlphaFoldDB" id="A0A699ZJ23"/>
<reference evidence="1 2" key="1">
    <citation type="submission" date="2020-02" db="EMBL/GenBank/DDBJ databases">
        <title>Draft genome sequence of Haematococcus lacustris strain NIES-144.</title>
        <authorList>
            <person name="Morimoto D."/>
            <person name="Nakagawa S."/>
            <person name="Yoshida T."/>
            <person name="Sawayama S."/>
        </authorList>
    </citation>
    <scope>NUCLEOTIDE SEQUENCE [LARGE SCALE GENOMIC DNA]</scope>
    <source>
        <strain evidence="1 2">NIES-144</strain>
    </source>
</reference>
<dbReference type="PANTHER" id="PTHR46737">
    <property type="entry name" value="OS02G0827600 PROTEIN"/>
    <property type="match status" value="1"/>
</dbReference>
<keyword evidence="2" id="KW-1185">Reference proteome</keyword>
<organism evidence="1 2">
    <name type="scientific">Haematococcus lacustris</name>
    <name type="common">Green alga</name>
    <name type="synonym">Haematococcus pluvialis</name>
    <dbReference type="NCBI Taxonomy" id="44745"/>
    <lineage>
        <taxon>Eukaryota</taxon>
        <taxon>Viridiplantae</taxon>
        <taxon>Chlorophyta</taxon>
        <taxon>core chlorophytes</taxon>
        <taxon>Chlorophyceae</taxon>
        <taxon>CS clade</taxon>
        <taxon>Chlamydomonadales</taxon>
        <taxon>Haematococcaceae</taxon>
        <taxon>Haematococcus</taxon>
    </lineage>
</organism>
<dbReference type="PANTHER" id="PTHR46737:SF2">
    <property type="entry name" value="OS02G0827600 PROTEIN"/>
    <property type="match status" value="1"/>
</dbReference>
<accession>A0A699ZJ23</accession>
<dbReference type="Pfam" id="PF12049">
    <property type="entry name" value="DUF3531"/>
    <property type="match status" value="1"/>
</dbReference>
<dbReference type="Proteomes" id="UP000485058">
    <property type="component" value="Unassembled WGS sequence"/>
</dbReference>
<comment type="caution">
    <text evidence="1">The sequence shown here is derived from an EMBL/GenBank/DDBJ whole genome shotgun (WGS) entry which is preliminary data.</text>
</comment>
<feature type="non-terminal residue" evidence="1">
    <location>
        <position position="1"/>
    </location>
</feature>
<gene>
    <name evidence="1" type="ORF">HaLaN_19748</name>
</gene>
<name>A0A699ZJ23_HAELA</name>
<dbReference type="InterPro" id="IPR021920">
    <property type="entry name" value="DUF3531"/>
</dbReference>
<dbReference type="EMBL" id="BLLF01002010">
    <property type="protein sequence ID" value="GFH22301.1"/>
    <property type="molecule type" value="Genomic_DNA"/>
</dbReference>
<sequence>MVGKMGGYNSQNMQVFYNAGDDQSFFNYSVQEAEDSQGSLLHDVSQVEVEGEWARFRCGAA</sequence>